<dbReference type="Gene3D" id="1.20.1290.10">
    <property type="entry name" value="AhpD-like"/>
    <property type="match status" value="1"/>
</dbReference>
<sequence length="175" mass="19277">MTPEQRRVAEAIMSGPRGRLSGPFNAWLRSPEVGDRLQRVGEELRFRSSIPAALNEFAILITAREWSSQYEWYAHHPLALKAGLPDGVATDLAQGRRPEGMSEDQRIVYEFCTELHRNRVVSDASFAAAKARFGERGVVDLIAVSGYYVAVSMTLNTAQVGLPAGVAPPLPDLRK</sequence>
<dbReference type="Proteomes" id="UP000697995">
    <property type="component" value="Unassembled WGS sequence"/>
</dbReference>
<dbReference type="PANTHER" id="PTHR34846">
    <property type="entry name" value="4-CARBOXYMUCONOLACTONE DECARBOXYLASE FAMILY PROTEIN (AFU_ORTHOLOGUE AFUA_6G11590)"/>
    <property type="match status" value="1"/>
</dbReference>
<keyword evidence="2" id="KW-1185">Reference proteome</keyword>
<proteinExistence type="predicted"/>
<dbReference type="InterPro" id="IPR029032">
    <property type="entry name" value="AhpD-like"/>
</dbReference>
<dbReference type="EMBL" id="NRSG01000489">
    <property type="protein sequence ID" value="MBK1662232.1"/>
    <property type="molecule type" value="Genomic_DNA"/>
</dbReference>
<evidence type="ECO:0000313" key="1">
    <source>
        <dbReference type="EMBL" id="MBK1662232.1"/>
    </source>
</evidence>
<evidence type="ECO:0000313" key="2">
    <source>
        <dbReference type="Proteomes" id="UP000697995"/>
    </source>
</evidence>
<dbReference type="SUPFAM" id="SSF69118">
    <property type="entry name" value="AhpD-like"/>
    <property type="match status" value="1"/>
</dbReference>
<comment type="caution">
    <text evidence="1">The sequence shown here is derived from an EMBL/GenBank/DDBJ whole genome shotgun (WGS) entry which is preliminary data.</text>
</comment>
<accession>A0ABS1D5S4</accession>
<dbReference type="PANTHER" id="PTHR34846:SF11">
    <property type="entry name" value="4-CARBOXYMUCONOLACTONE DECARBOXYLASE FAMILY PROTEIN (AFU_ORTHOLOGUE AFUA_6G11590)"/>
    <property type="match status" value="1"/>
</dbReference>
<reference evidence="1 2" key="1">
    <citation type="journal article" date="2020" name="Microorganisms">
        <title>Osmotic Adaptation and Compatible Solute Biosynthesis of Phototrophic Bacteria as Revealed from Genome Analyses.</title>
        <authorList>
            <person name="Imhoff J.F."/>
            <person name="Rahn T."/>
            <person name="Kunzel S."/>
            <person name="Keller A."/>
            <person name="Neulinger S.C."/>
        </authorList>
    </citation>
    <scope>NUCLEOTIDE SEQUENCE [LARGE SCALE GENOMIC DNA]</scope>
    <source>
        <strain evidence="1 2">DSM 15382</strain>
    </source>
</reference>
<gene>
    <name evidence="1" type="ORF">CKO45_29025</name>
</gene>
<organism evidence="1 2">
    <name type="scientific">Paracraurococcus ruber</name>
    <dbReference type="NCBI Taxonomy" id="77675"/>
    <lineage>
        <taxon>Bacteria</taxon>
        <taxon>Pseudomonadati</taxon>
        <taxon>Pseudomonadota</taxon>
        <taxon>Alphaproteobacteria</taxon>
        <taxon>Acetobacterales</taxon>
        <taxon>Roseomonadaceae</taxon>
        <taxon>Paracraurococcus</taxon>
    </lineage>
</organism>
<protein>
    <recommendedName>
        <fullName evidence="3">4-carboxymuconolactone decarboxylase</fullName>
    </recommendedName>
</protein>
<evidence type="ECO:0008006" key="3">
    <source>
        <dbReference type="Google" id="ProtNLM"/>
    </source>
</evidence>
<name>A0ABS1D5S4_9PROT</name>